<dbReference type="PANTHER" id="PTHR33747">
    <property type="entry name" value="UPF0225 PROTEIN SCO1677"/>
    <property type="match status" value="1"/>
</dbReference>
<proteinExistence type="predicted"/>
<accession>A0ABV9Q6I1</accession>
<dbReference type="SUPFAM" id="SSF48371">
    <property type="entry name" value="ARM repeat"/>
    <property type="match status" value="1"/>
</dbReference>
<dbReference type="EMBL" id="JBHSHC010000097">
    <property type="protein sequence ID" value="MFC4768230.1"/>
    <property type="molecule type" value="Genomic_DNA"/>
</dbReference>
<dbReference type="Proteomes" id="UP001596002">
    <property type="component" value="Unassembled WGS sequence"/>
</dbReference>
<feature type="region of interest" description="Disordered" evidence="1">
    <location>
        <begin position="343"/>
        <end position="376"/>
    </location>
</feature>
<dbReference type="PANTHER" id="PTHR33747:SF1">
    <property type="entry name" value="ADENYLATE CYCLASE-ASSOCIATED CAP C-TERMINAL DOMAIN-CONTAINING PROTEIN"/>
    <property type="match status" value="1"/>
</dbReference>
<dbReference type="InterPro" id="IPR011989">
    <property type="entry name" value="ARM-like"/>
</dbReference>
<dbReference type="Gene3D" id="1.25.10.10">
    <property type="entry name" value="Leucine-rich Repeat Variant"/>
    <property type="match status" value="1"/>
</dbReference>
<organism evidence="2 3">
    <name type="scientific">Effusibacillus consociatus</name>
    <dbReference type="NCBI Taxonomy" id="1117041"/>
    <lineage>
        <taxon>Bacteria</taxon>
        <taxon>Bacillati</taxon>
        <taxon>Bacillota</taxon>
        <taxon>Bacilli</taxon>
        <taxon>Bacillales</taxon>
        <taxon>Alicyclobacillaceae</taxon>
        <taxon>Effusibacillus</taxon>
    </lineage>
</organism>
<dbReference type="SUPFAM" id="SSF103642">
    <property type="entry name" value="Sec-C motif"/>
    <property type="match status" value="1"/>
</dbReference>
<evidence type="ECO:0000313" key="2">
    <source>
        <dbReference type="EMBL" id="MFC4768230.1"/>
    </source>
</evidence>
<dbReference type="Gene3D" id="3.10.450.50">
    <property type="match status" value="1"/>
</dbReference>
<dbReference type="Pfam" id="PF02810">
    <property type="entry name" value="SEC-C"/>
    <property type="match status" value="1"/>
</dbReference>
<dbReference type="InterPro" id="IPR004027">
    <property type="entry name" value="SEC_C_motif"/>
</dbReference>
<gene>
    <name evidence="2" type="ORF">ACFO8Q_12820</name>
</gene>
<reference evidence="3" key="1">
    <citation type="journal article" date="2019" name="Int. J. Syst. Evol. Microbiol.">
        <title>The Global Catalogue of Microorganisms (GCM) 10K type strain sequencing project: providing services to taxonomists for standard genome sequencing and annotation.</title>
        <authorList>
            <consortium name="The Broad Institute Genomics Platform"/>
            <consortium name="The Broad Institute Genome Sequencing Center for Infectious Disease"/>
            <person name="Wu L."/>
            <person name="Ma J."/>
        </authorList>
    </citation>
    <scope>NUCLEOTIDE SEQUENCE [LARGE SCALE GENOMIC DNA]</scope>
    <source>
        <strain evidence="3">WYCCWR 12678</strain>
    </source>
</reference>
<dbReference type="InterPro" id="IPR016024">
    <property type="entry name" value="ARM-type_fold"/>
</dbReference>
<evidence type="ECO:0000256" key="1">
    <source>
        <dbReference type="SAM" id="MobiDB-lite"/>
    </source>
</evidence>
<name>A0ABV9Q6I1_9BACL</name>
<protein>
    <submittedName>
        <fullName evidence="2">SEC-C metal-binding domain-containing protein</fullName>
    </submittedName>
</protein>
<comment type="caution">
    <text evidence="2">The sequence shown here is derived from an EMBL/GenBank/DDBJ whole genome shotgun (WGS) entry which is preliminary data.</text>
</comment>
<feature type="compositionally biased region" description="Basic and acidic residues" evidence="1">
    <location>
        <begin position="343"/>
        <end position="354"/>
    </location>
</feature>
<keyword evidence="3" id="KW-1185">Reference proteome</keyword>
<dbReference type="RefSeq" id="WP_380026172.1">
    <property type="nucleotide sequence ID" value="NZ_JBHSHC010000097.1"/>
</dbReference>
<evidence type="ECO:0000313" key="3">
    <source>
        <dbReference type="Proteomes" id="UP001596002"/>
    </source>
</evidence>
<sequence>MLTFNEVKPLLLHEDKDVVNDALQYFADSYLYDEELLPLFLRRFQSDPEGLYLHYIKHFPQTPETLNFIFKWMREHDVFKYPNQFAHFSVAVSHSDLSLLEGYKDQPPAILKECQKTIQQRYELSQTDTSVLWDKLHEVIDSGFEKYITDFDSAYGDLIVEELAKRADVDADRVLAELNKEYPETHWGYEQHFFAQLAGKLRLESAVPRLVGFLADEFLSEAAIDALSRIQSKKSVELMEERFFEGDWEFRLSAAHLLGRIKLPETEQALARLYPQAEEEDIATLLADGFCKLFSKERIPLVQEMVHHGYEEWVLDLEQSLYVNCLANGVVIPELDEYKRKREDREAREKREDSGPSGLLERTNRLGLPASTPYVNPNKIGRNDPCPCGSGKKYKKCCLG</sequence>